<feature type="transmembrane region" description="Helical" evidence="2">
    <location>
        <begin position="374"/>
        <end position="407"/>
    </location>
</feature>
<feature type="transmembrane region" description="Helical" evidence="2">
    <location>
        <begin position="314"/>
        <end position="336"/>
    </location>
</feature>
<feature type="transmembrane region" description="Helical" evidence="2">
    <location>
        <begin position="195"/>
        <end position="212"/>
    </location>
</feature>
<dbReference type="PANTHER" id="PTHR30199:SF0">
    <property type="entry name" value="INNER MEMBRANE PROTEIN YDCO"/>
    <property type="match status" value="1"/>
</dbReference>
<dbReference type="NCBIfam" id="TIGR00843">
    <property type="entry name" value="benE"/>
    <property type="match status" value="1"/>
</dbReference>
<sequence>MPGEASAAGSRHSGGRDGRAGRAGHRGHTGHTVLAGLIAAVVGFTSSFAVVLTGLRAVGASEAQAASGLAALCLGMGLSALLLSVRLRMPISVAWSTPGAALLASTGAPSGGFPAAVAAFLVTGALLVLAGLWRPLGRAIAAIPPALANAMLAGVLLSLCLAPARAAVEIPRLALPVVAVWLALTRWAPRWAVPGALAAAAVGVALESAGGLGDTLSGTPLLATPEAVAPSFDVAAVVGLALPLFLVTMASQNIPGMGVLASYGYRPPLRPLLGVTGAATVAAAPFGGHAVNLAALTAALAAGPGAAPDPERRWVAGATSGAAYVVLGLLGGLVTALAGLAPLLLLQAVAGLALLGALASALKAATDDPAMREAAVVTLVVTVSGAQVAGVGSAFWGLAAGWVVLGVGRLPGLRPARPAPVVAEAPDGRDDRAREHP</sequence>
<organism evidence="3 4">
    <name type="scientific">Motilibacter deserti</name>
    <dbReference type="NCBI Taxonomy" id="2714956"/>
    <lineage>
        <taxon>Bacteria</taxon>
        <taxon>Bacillati</taxon>
        <taxon>Actinomycetota</taxon>
        <taxon>Actinomycetes</taxon>
        <taxon>Motilibacterales</taxon>
        <taxon>Motilibacteraceae</taxon>
        <taxon>Motilibacter</taxon>
    </lineage>
</organism>
<feature type="compositionally biased region" description="Low complexity" evidence="1">
    <location>
        <begin position="1"/>
        <end position="11"/>
    </location>
</feature>
<dbReference type="PANTHER" id="PTHR30199">
    <property type="entry name" value="MFS FAMILY TRANSPORTER, PREDICTED SUBSTRATE BENZOATE"/>
    <property type="match status" value="1"/>
</dbReference>
<gene>
    <name evidence="3" type="primary">benE</name>
    <name evidence="3" type="ORF">G9H71_00485</name>
</gene>
<dbReference type="EMBL" id="JAANNP010000001">
    <property type="protein sequence ID" value="NHC12257.1"/>
    <property type="molecule type" value="Genomic_DNA"/>
</dbReference>
<evidence type="ECO:0000256" key="2">
    <source>
        <dbReference type="SAM" id="Phobius"/>
    </source>
</evidence>
<feature type="transmembrane region" description="Helical" evidence="2">
    <location>
        <begin position="33"/>
        <end position="53"/>
    </location>
</feature>
<keyword evidence="4" id="KW-1185">Reference proteome</keyword>
<accession>A0ABX0GR78</accession>
<feature type="transmembrane region" description="Helical" evidence="2">
    <location>
        <begin position="232"/>
        <end position="251"/>
    </location>
</feature>
<evidence type="ECO:0000256" key="1">
    <source>
        <dbReference type="SAM" id="MobiDB-lite"/>
    </source>
</evidence>
<name>A0ABX0GR78_9ACTN</name>
<feature type="transmembrane region" description="Helical" evidence="2">
    <location>
        <begin position="343"/>
        <end position="362"/>
    </location>
</feature>
<feature type="transmembrane region" description="Helical" evidence="2">
    <location>
        <begin position="65"/>
        <end position="85"/>
    </location>
</feature>
<feature type="transmembrane region" description="Helical" evidence="2">
    <location>
        <begin position="112"/>
        <end position="133"/>
    </location>
</feature>
<evidence type="ECO:0000313" key="3">
    <source>
        <dbReference type="EMBL" id="NHC12257.1"/>
    </source>
</evidence>
<feature type="transmembrane region" description="Helical" evidence="2">
    <location>
        <begin position="145"/>
        <end position="164"/>
    </location>
</feature>
<feature type="transmembrane region" description="Helical" evidence="2">
    <location>
        <begin position="272"/>
        <end position="302"/>
    </location>
</feature>
<proteinExistence type="predicted"/>
<dbReference type="Pfam" id="PF03594">
    <property type="entry name" value="BenE"/>
    <property type="match status" value="1"/>
</dbReference>
<keyword evidence="2" id="KW-0472">Membrane</keyword>
<comment type="caution">
    <text evidence="3">The sequence shown here is derived from an EMBL/GenBank/DDBJ whole genome shotgun (WGS) entry which is preliminary data.</text>
</comment>
<reference evidence="3 4" key="1">
    <citation type="submission" date="2020-03" db="EMBL/GenBank/DDBJ databases">
        <title>Two novel Motilibacter sp.</title>
        <authorList>
            <person name="Liu S."/>
        </authorList>
    </citation>
    <scope>NUCLEOTIDE SEQUENCE [LARGE SCALE GENOMIC DNA]</scope>
    <source>
        <strain evidence="3 4">E257</strain>
    </source>
</reference>
<dbReference type="InterPro" id="IPR004711">
    <property type="entry name" value="Benzoate_Transporter"/>
</dbReference>
<keyword evidence="2" id="KW-0812">Transmembrane</keyword>
<protein>
    <submittedName>
        <fullName evidence="3">Benzoate/H(+) symporter BenE family transporter</fullName>
    </submittedName>
</protein>
<evidence type="ECO:0000313" key="4">
    <source>
        <dbReference type="Proteomes" id="UP000800981"/>
    </source>
</evidence>
<dbReference type="Proteomes" id="UP000800981">
    <property type="component" value="Unassembled WGS sequence"/>
</dbReference>
<feature type="region of interest" description="Disordered" evidence="1">
    <location>
        <begin position="1"/>
        <end position="26"/>
    </location>
</feature>
<keyword evidence="2" id="KW-1133">Transmembrane helix</keyword>